<dbReference type="EMBL" id="JABSTR010000010">
    <property type="protein sequence ID" value="KAH9379918.1"/>
    <property type="molecule type" value="Genomic_DNA"/>
</dbReference>
<dbReference type="PANTHER" id="PTHR47272:SF1">
    <property type="entry name" value="PIGGYBAC TRANSPOSABLE ELEMENT-DERIVED PROTEIN 3-LIKE"/>
    <property type="match status" value="1"/>
</dbReference>
<dbReference type="PANTHER" id="PTHR47272">
    <property type="entry name" value="DDE_TNP_1_7 DOMAIN-CONTAINING PROTEIN"/>
    <property type="match status" value="1"/>
</dbReference>
<keyword evidence="3" id="KW-1185">Reference proteome</keyword>
<dbReference type="Proteomes" id="UP000821853">
    <property type="component" value="Chromosome 8"/>
</dbReference>
<comment type="caution">
    <text evidence="2">The sequence shown here is derived from an EMBL/GenBank/DDBJ whole genome shotgun (WGS) entry which is preliminary data.</text>
</comment>
<evidence type="ECO:0000313" key="3">
    <source>
        <dbReference type="Proteomes" id="UP000821853"/>
    </source>
</evidence>
<evidence type="ECO:0000313" key="2">
    <source>
        <dbReference type="EMBL" id="KAH9379918.1"/>
    </source>
</evidence>
<protein>
    <recommendedName>
        <fullName evidence="1">PiggyBac transposable element-derived protein domain-containing protein</fullName>
    </recommendedName>
</protein>
<evidence type="ECO:0000259" key="1">
    <source>
        <dbReference type="Pfam" id="PF13843"/>
    </source>
</evidence>
<organism evidence="2 3">
    <name type="scientific">Haemaphysalis longicornis</name>
    <name type="common">Bush tick</name>
    <dbReference type="NCBI Taxonomy" id="44386"/>
    <lineage>
        <taxon>Eukaryota</taxon>
        <taxon>Metazoa</taxon>
        <taxon>Ecdysozoa</taxon>
        <taxon>Arthropoda</taxon>
        <taxon>Chelicerata</taxon>
        <taxon>Arachnida</taxon>
        <taxon>Acari</taxon>
        <taxon>Parasitiformes</taxon>
        <taxon>Ixodida</taxon>
        <taxon>Ixodoidea</taxon>
        <taxon>Ixodidae</taxon>
        <taxon>Haemaphysalinae</taxon>
        <taxon>Haemaphysalis</taxon>
    </lineage>
</organism>
<sequence>MSEFFGCFMMMGIIGFPRIRFLWKRGLAVGIVTDAMSRDRFFLIRSNLCCERQADIPDEDTAKERLWKVAVFVEMVRKGCLALERPNCFCIDEQIIPFSGRCGMKQYVPNKPNAVGLKNFVLAGRDGVDIRFCHLQGPGDIP</sequence>
<proteinExistence type="predicted"/>
<name>A0A9J6GNB5_HAELO</name>
<gene>
    <name evidence="2" type="ORF">HPB48_000986</name>
</gene>
<dbReference type="InterPro" id="IPR029526">
    <property type="entry name" value="PGBD"/>
</dbReference>
<reference evidence="2 3" key="1">
    <citation type="journal article" date="2020" name="Cell">
        <title>Large-Scale Comparative Analyses of Tick Genomes Elucidate Their Genetic Diversity and Vector Capacities.</title>
        <authorList>
            <consortium name="Tick Genome and Microbiome Consortium (TIGMIC)"/>
            <person name="Jia N."/>
            <person name="Wang J."/>
            <person name="Shi W."/>
            <person name="Du L."/>
            <person name="Sun Y."/>
            <person name="Zhan W."/>
            <person name="Jiang J.F."/>
            <person name="Wang Q."/>
            <person name="Zhang B."/>
            <person name="Ji P."/>
            <person name="Bell-Sakyi L."/>
            <person name="Cui X.M."/>
            <person name="Yuan T.T."/>
            <person name="Jiang B.G."/>
            <person name="Yang W.F."/>
            <person name="Lam T.T."/>
            <person name="Chang Q.C."/>
            <person name="Ding S.J."/>
            <person name="Wang X.J."/>
            <person name="Zhu J.G."/>
            <person name="Ruan X.D."/>
            <person name="Zhao L."/>
            <person name="Wei J.T."/>
            <person name="Ye R.Z."/>
            <person name="Que T.C."/>
            <person name="Du C.H."/>
            <person name="Zhou Y.H."/>
            <person name="Cheng J.X."/>
            <person name="Dai P.F."/>
            <person name="Guo W.B."/>
            <person name="Han X.H."/>
            <person name="Huang E.J."/>
            <person name="Li L.F."/>
            <person name="Wei W."/>
            <person name="Gao Y.C."/>
            <person name="Liu J.Z."/>
            <person name="Shao H.Z."/>
            <person name="Wang X."/>
            <person name="Wang C.C."/>
            <person name="Yang T.C."/>
            <person name="Huo Q.B."/>
            <person name="Li W."/>
            <person name="Chen H.Y."/>
            <person name="Chen S.E."/>
            <person name="Zhou L.G."/>
            <person name="Ni X.B."/>
            <person name="Tian J.H."/>
            <person name="Sheng Y."/>
            <person name="Liu T."/>
            <person name="Pan Y.S."/>
            <person name="Xia L.Y."/>
            <person name="Li J."/>
            <person name="Zhao F."/>
            <person name="Cao W.C."/>
        </authorList>
    </citation>
    <scope>NUCLEOTIDE SEQUENCE [LARGE SCALE GENOMIC DNA]</scope>
    <source>
        <strain evidence="2">HaeL-2018</strain>
    </source>
</reference>
<dbReference type="AlphaFoldDB" id="A0A9J6GNB5"/>
<dbReference type="Pfam" id="PF13843">
    <property type="entry name" value="DDE_Tnp_1_7"/>
    <property type="match status" value="1"/>
</dbReference>
<accession>A0A9J6GNB5</accession>
<dbReference type="VEuPathDB" id="VectorBase:HLOH_058522"/>
<feature type="domain" description="PiggyBac transposable element-derived protein" evidence="1">
    <location>
        <begin position="1"/>
        <end position="132"/>
    </location>
</feature>
<dbReference type="OMA" id="GFPRIRF"/>
<dbReference type="OrthoDB" id="6504374at2759"/>